<dbReference type="CDD" id="cd05930">
    <property type="entry name" value="A_NRPS"/>
    <property type="match status" value="1"/>
</dbReference>
<proteinExistence type="predicted"/>
<dbReference type="InterPro" id="IPR016036">
    <property type="entry name" value="Malonyl_transacylase_ACP-bd"/>
</dbReference>
<dbReference type="GO" id="GO:0032259">
    <property type="term" value="P:methylation"/>
    <property type="evidence" value="ECO:0007669"/>
    <property type="project" value="UniProtKB-KW"/>
</dbReference>
<dbReference type="FunFam" id="3.40.47.10:FF:000019">
    <property type="entry name" value="Polyketide synthase type I"/>
    <property type="match status" value="1"/>
</dbReference>
<dbReference type="GO" id="GO:0004312">
    <property type="term" value="F:fatty acid synthase activity"/>
    <property type="evidence" value="ECO:0007669"/>
    <property type="project" value="TreeGrafter"/>
</dbReference>
<evidence type="ECO:0000256" key="6">
    <source>
        <dbReference type="ARBA" id="ARBA00022737"/>
    </source>
</evidence>
<feature type="region of interest" description="C-terminal hotdog fold" evidence="9">
    <location>
        <begin position="1103"/>
        <end position="1251"/>
    </location>
</feature>
<organism evidence="14 15">
    <name type="scientific">Pyricularia oryzae</name>
    <name type="common">Rice blast fungus</name>
    <name type="synonym">Magnaporthe oryzae</name>
    <dbReference type="NCBI Taxonomy" id="318829"/>
    <lineage>
        <taxon>Eukaryota</taxon>
        <taxon>Fungi</taxon>
        <taxon>Dikarya</taxon>
        <taxon>Ascomycota</taxon>
        <taxon>Pezizomycotina</taxon>
        <taxon>Sordariomycetes</taxon>
        <taxon>Sordariomycetidae</taxon>
        <taxon>Magnaporthales</taxon>
        <taxon>Pyriculariaceae</taxon>
        <taxon>Pyricularia</taxon>
    </lineage>
</organism>
<dbReference type="GO" id="GO:0008168">
    <property type="term" value="F:methyltransferase activity"/>
    <property type="evidence" value="ECO:0007669"/>
    <property type="project" value="UniProtKB-KW"/>
</dbReference>
<dbReference type="SUPFAM" id="SSF51735">
    <property type="entry name" value="NAD(P)-binding Rossmann-fold domains"/>
    <property type="match status" value="2"/>
</dbReference>
<keyword evidence="5" id="KW-0808">Transferase</keyword>
<accession>A0A4P7NRK6</accession>
<feature type="active site" description="Proton donor; for dehydratase activity" evidence="9">
    <location>
        <position position="1159"/>
    </location>
</feature>
<dbReference type="InterPro" id="IPR049552">
    <property type="entry name" value="PKS_DH_N"/>
</dbReference>
<dbReference type="InterPro" id="IPR016035">
    <property type="entry name" value="Acyl_Trfase/lysoPLipase"/>
</dbReference>
<dbReference type="InterPro" id="IPR014030">
    <property type="entry name" value="Ketoacyl_synth_N"/>
</dbReference>
<dbReference type="GO" id="GO:0016874">
    <property type="term" value="F:ligase activity"/>
    <property type="evidence" value="ECO:0007669"/>
    <property type="project" value="UniProtKB-KW"/>
</dbReference>
<feature type="compositionally biased region" description="Low complexity" evidence="10">
    <location>
        <begin position="2503"/>
        <end position="2520"/>
    </location>
</feature>
<dbReference type="InterPro" id="IPR036291">
    <property type="entry name" value="NAD(P)-bd_dom_sf"/>
</dbReference>
<dbReference type="Pfam" id="PF21089">
    <property type="entry name" value="PKS_DH_N"/>
    <property type="match status" value="1"/>
</dbReference>
<dbReference type="SUPFAM" id="SSF53901">
    <property type="entry name" value="Thiolase-like"/>
    <property type="match status" value="1"/>
</dbReference>
<feature type="region of interest" description="Disordered" evidence="10">
    <location>
        <begin position="2490"/>
        <end position="2536"/>
    </location>
</feature>
<dbReference type="Pfam" id="PF23297">
    <property type="entry name" value="ACP_SdgA_C"/>
    <property type="match status" value="1"/>
</dbReference>
<dbReference type="Pfam" id="PF00109">
    <property type="entry name" value="ketoacyl-synt"/>
    <property type="match status" value="1"/>
</dbReference>
<dbReference type="SMART" id="SM00822">
    <property type="entry name" value="PKS_KR"/>
    <property type="match status" value="1"/>
</dbReference>
<dbReference type="InterPro" id="IPR014043">
    <property type="entry name" value="Acyl_transferase_dom"/>
</dbReference>
<dbReference type="Gene3D" id="3.40.50.12780">
    <property type="entry name" value="N-terminal domain of ligase-like"/>
    <property type="match status" value="1"/>
</dbReference>
<keyword evidence="8" id="KW-0511">Multifunctional enzyme</keyword>
<dbReference type="InterPro" id="IPR020841">
    <property type="entry name" value="PKS_Beta-ketoAc_synthase_dom"/>
</dbReference>
<evidence type="ECO:0000256" key="7">
    <source>
        <dbReference type="ARBA" id="ARBA00023002"/>
    </source>
</evidence>
<keyword evidence="1" id="KW-0596">Phosphopantetheine</keyword>
<evidence type="ECO:0000256" key="8">
    <source>
        <dbReference type="ARBA" id="ARBA00023268"/>
    </source>
</evidence>
<dbReference type="Proteomes" id="UP000294847">
    <property type="component" value="Chromosome 6"/>
</dbReference>
<dbReference type="Gene3D" id="3.40.366.10">
    <property type="entry name" value="Malonyl-Coenzyme A Acyl Carrier Protein, domain 2"/>
    <property type="match status" value="1"/>
</dbReference>
<evidence type="ECO:0000313" key="15">
    <source>
        <dbReference type="Proteomes" id="UP000294847"/>
    </source>
</evidence>
<dbReference type="InterPro" id="IPR023213">
    <property type="entry name" value="CAT-like_dom_sf"/>
</dbReference>
<dbReference type="PROSITE" id="PS00455">
    <property type="entry name" value="AMP_BINDING"/>
    <property type="match status" value="1"/>
</dbReference>
<evidence type="ECO:0000256" key="1">
    <source>
        <dbReference type="ARBA" id="ARBA00022450"/>
    </source>
</evidence>
<dbReference type="Gene3D" id="3.40.47.10">
    <property type="match status" value="1"/>
</dbReference>
<dbReference type="InterPro" id="IPR020845">
    <property type="entry name" value="AMP-binding_CS"/>
</dbReference>
<feature type="domain" description="Carrier" evidence="11">
    <location>
        <begin position="3566"/>
        <end position="3644"/>
    </location>
</feature>
<dbReference type="InterPro" id="IPR057326">
    <property type="entry name" value="KR_dom"/>
</dbReference>
<evidence type="ECO:0000256" key="9">
    <source>
        <dbReference type="PROSITE-ProRule" id="PRU01363"/>
    </source>
</evidence>
<dbReference type="SUPFAM" id="SSF53335">
    <property type="entry name" value="S-adenosyl-L-methionine-dependent methyltransferases"/>
    <property type="match status" value="1"/>
</dbReference>
<dbReference type="CDD" id="cd02440">
    <property type="entry name" value="AdoMet_MTases"/>
    <property type="match status" value="1"/>
</dbReference>
<feature type="region of interest" description="N-terminal hotdog fold" evidence="9">
    <location>
        <begin position="949"/>
        <end position="1081"/>
    </location>
</feature>
<evidence type="ECO:0000256" key="2">
    <source>
        <dbReference type="ARBA" id="ARBA00022553"/>
    </source>
</evidence>
<keyword evidence="6" id="KW-0677">Repeat</keyword>
<feature type="active site" description="Proton acceptor; for dehydratase activity" evidence="9">
    <location>
        <position position="981"/>
    </location>
</feature>
<keyword evidence="7" id="KW-0560">Oxidoreductase</keyword>
<dbReference type="Pfam" id="PF00550">
    <property type="entry name" value="PP-binding"/>
    <property type="match status" value="1"/>
</dbReference>
<dbReference type="PANTHER" id="PTHR43775">
    <property type="entry name" value="FATTY ACID SYNTHASE"/>
    <property type="match status" value="1"/>
</dbReference>
<dbReference type="PROSITE" id="PS00012">
    <property type="entry name" value="PHOSPHOPANTETHEINE"/>
    <property type="match status" value="1"/>
</dbReference>
<dbReference type="Gene3D" id="3.30.559.10">
    <property type="entry name" value="Chloramphenicol acetyltransferase-like domain"/>
    <property type="match status" value="1"/>
</dbReference>
<gene>
    <name evidence="14" type="ORF">PoMZ_06661</name>
</gene>
<evidence type="ECO:0000256" key="3">
    <source>
        <dbReference type="ARBA" id="ARBA00022598"/>
    </source>
</evidence>
<dbReference type="Pfam" id="PF00698">
    <property type="entry name" value="Acyl_transf_1"/>
    <property type="match status" value="1"/>
</dbReference>
<keyword evidence="2" id="KW-0597">Phosphoprotein</keyword>
<dbReference type="InterPro" id="IPR001227">
    <property type="entry name" value="Ac_transferase_dom_sf"/>
</dbReference>
<dbReference type="PANTHER" id="PTHR43775:SF20">
    <property type="entry name" value="HYBRID PKS-NRPS SYNTHETASE APDA"/>
    <property type="match status" value="1"/>
</dbReference>
<dbReference type="CDD" id="cd19532">
    <property type="entry name" value="C_PKS-NRPS"/>
    <property type="match status" value="1"/>
</dbReference>
<feature type="region of interest" description="Disordered" evidence="10">
    <location>
        <begin position="3984"/>
        <end position="4050"/>
    </location>
</feature>
<dbReference type="GO" id="GO:0031177">
    <property type="term" value="F:phosphopantetheine binding"/>
    <property type="evidence" value="ECO:0007669"/>
    <property type="project" value="InterPro"/>
</dbReference>
<dbReference type="InterPro" id="IPR000873">
    <property type="entry name" value="AMP-dep_synth/lig_dom"/>
</dbReference>
<dbReference type="InterPro" id="IPR032821">
    <property type="entry name" value="PKS_assoc"/>
</dbReference>
<dbReference type="GO" id="GO:0004315">
    <property type="term" value="F:3-oxoacyl-[acyl-carrier-protein] synthase activity"/>
    <property type="evidence" value="ECO:0007669"/>
    <property type="project" value="InterPro"/>
</dbReference>
<dbReference type="InterPro" id="IPR006162">
    <property type="entry name" value="Ppantetheine_attach_site"/>
</dbReference>
<feature type="domain" description="PKS/mFAS DH" evidence="13">
    <location>
        <begin position="949"/>
        <end position="1251"/>
    </location>
</feature>
<feature type="compositionally biased region" description="Basic and acidic residues" evidence="10">
    <location>
        <begin position="4085"/>
        <end position="4094"/>
    </location>
</feature>
<dbReference type="SUPFAM" id="SSF52151">
    <property type="entry name" value="FabD/lysophospholipase-like"/>
    <property type="match status" value="1"/>
</dbReference>
<dbReference type="PROSITE" id="PS52019">
    <property type="entry name" value="PKS_MFAS_DH"/>
    <property type="match status" value="1"/>
</dbReference>
<evidence type="ECO:0000313" key="14">
    <source>
        <dbReference type="EMBL" id="QBZ64960.1"/>
    </source>
</evidence>
<dbReference type="EMBL" id="CP034209">
    <property type="protein sequence ID" value="QBZ64960.1"/>
    <property type="molecule type" value="Genomic_DNA"/>
</dbReference>
<dbReference type="CDD" id="cd00833">
    <property type="entry name" value="PKS"/>
    <property type="match status" value="1"/>
</dbReference>
<dbReference type="GO" id="GO:0005886">
    <property type="term" value="C:plasma membrane"/>
    <property type="evidence" value="ECO:0007669"/>
    <property type="project" value="TreeGrafter"/>
</dbReference>
<keyword evidence="4" id="KW-0489">Methyltransferase</keyword>
<protein>
    <recommendedName>
        <fullName evidence="16">Polyketide synthase</fullName>
    </recommendedName>
</protein>
<evidence type="ECO:0000256" key="4">
    <source>
        <dbReference type="ARBA" id="ARBA00022603"/>
    </source>
</evidence>
<dbReference type="InterPro" id="IPR014031">
    <property type="entry name" value="Ketoacyl_synth_C"/>
</dbReference>
<dbReference type="Gene3D" id="1.10.1200.10">
    <property type="entry name" value="ACP-like"/>
    <property type="match status" value="1"/>
</dbReference>
<dbReference type="SMART" id="SM00823">
    <property type="entry name" value="PKS_PP"/>
    <property type="match status" value="2"/>
</dbReference>
<dbReference type="Gene3D" id="3.40.50.720">
    <property type="entry name" value="NAD(P)-binding Rossmann-like Domain"/>
    <property type="match status" value="3"/>
</dbReference>
<dbReference type="InterPro" id="IPR009081">
    <property type="entry name" value="PP-bd_ACP"/>
</dbReference>
<dbReference type="SMART" id="SM00825">
    <property type="entry name" value="PKS_KS"/>
    <property type="match status" value="1"/>
</dbReference>
<dbReference type="Pfam" id="PF08659">
    <property type="entry name" value="KR"/>
    <property type="match status" value="1"/>
</dbReference>
<feature type="compositionally biased region" description="Polar residues" evidence="10">
    <location>
        <begin position="4025"/>
        <end position="4034"/>
    </location>
</feature>
<dbReference type="GO" id="GO:0009403">
    <property type="term" value="P:toxin biosynthetic process"/>
    <property type="evidence" value="ECO:0007669"/>
    <property type="project" value="UniProtKB-ARBA"/>
</dbReference>
<dbReference type="InterPro" id="IPR042099">
    <property type="entry name" value="ANL_N_sf"/>
</dbReference>
<evidence type="ECO:0000259" key="11">
    <source>
        <dbReference type="PROSITE" id="PS50075"/>
    </source>
</evidence>
<dbReference type="PROSITE" id="PS00606">
    <property type="entry name" value="KS3_1"/>
    <property type="match status" value="1"/>
</dbReference>
<dbReference type="Gene3D" id="3.40.50.150">
    <property type="entry name" value="Vaccinia Virus protein VP39"/>
    <property type="match status" value="1"/>
</dbReference>
<dbReference type="GO" id="GO:0005737">
    <property type="term" value="C:cytoplasm"/>
    <property type="evidence" value="ECO:0007669"/>
    <property type="project" value="TreeGrafter"/>
</dbReference>
<dbReference type="InterPro" id="IPR045851">
    <property type="entry name" value="AMP-bd_C_sf"/>
</dbReference>
<dbReference type="Pfam" id="PF00668">
    <property type="entry name" value="Condensation"/>
    <property type="match status" value="1"/>
</dbReference>
<dbReference type="SMART" id="SM00827">
    <property type="entry name" value="PKS_AT"/>
    <property type="match status" value="1"/>
</dbReference>
<dbReference type="InterPro" id="IPR001242">
    <property type="entry name" value="Condensation_dom"/>
</dbReference>
<dbReference type="Pfam" id="PF08242">
    <property type="entry name" value="Methyltransf_12"/>
    <property type="match status" value="1"/>
</dbReference>
<feature type="region of interest" description="Disordered" evidence="10">
    <location>
        <begin position="3140"/>
        <end position="3165"/>
    </location>
</feature>
<dbReference type="Gene3D" id="3.10.129.110">
    <property type="entry name" value="Polyketide synthase dehydratase"/>
    <property type="match status" value="1"/>
</dbReference>
<keyword evidence="3" id="KW-0436">Ligase</keyword>
<dbReference type="InterPro" id="IPR049900">
    <property type="entry name" value="PKS_mFAS_DH"/>
</dbReference>
<evidence type="ECO:0000259" key="13">
    <source>
        <dbReference type="PROSITE" id="PS52019"/>
    </source>
</evidence>
<evidence type="ECO:0000256" key="5">
    <source>
        <dbReference type="ARBA" id="ARBA00022679"/>
    </source>
</evidence>
<dbReference type="InterPro" id="IPR013120">
    <property type="entry name" value="FAR_NAD-bd"/>
</dbReference>
<name>A0A4P7NRK6_PYROR</name>
<dbReference type="InterPro" id="IPR029063">
    <property type="entry name" value="SAM-dependent_MTases_sf"/>
</dbReference>
<dbReference type="GO" id="GO:0016491">
    <property type="term" value="F:oxidoreductase activity"/>
    <property type="evidence" value="ECO:0007669"/>
    <property type="project" value="UniProtKB-KW"/>
</dbReference>
<feature type="domain" description="Carrier" evidence="11">
    <location>
        <begin position="2404"/>
        <end position="2479"/>
    </location>
</feature>
<dbReference type="SUPFAM" id="SSF56801">
    <property type="entry name" value="Acetyl-CoA synthetase-like"/>
    <property type="match status" value="1"/>
</dbReference>
<dbReference type="PROSITE" id="PS50075">
    <property type="entry name" value="CARRIER"/>
    <property type="match status" value="2"/>
</dbReference>
<evidence type="ECO:0000256" key="10">
    <source>
        <dbReference type="SAM" id="MobiDB-lite"/>
    </source>
</evidence>
<dbReference type="Gene3D" id="3.30.559.30">
    <property type="entry name" value="Nonribosomal peptide synthetase, condensation domain"/>
    <property type="match status" value="1"/>
</dbReference>
<dbReference type="Gene3D" id="3.30.300.30">
    <property type="match status" value="1"/>
</dbReference>
<dbReference type="InterPro" id="IPR020807">
    <property type="entry name" value="PKS_DH"/>
</dbReference>
<dbReference type="InterPro" id="IPR042104">
    <property type="entry name" value="PKS_dehydratase_sf"/>
</dbReference>
<dbReference type="Pfam" id="PF02801">
    <property type="entry name" value="Ketoacyl-synt_C"/>
    <property type="match status" value="1"/>
</dbReference>
<dbReference type="SUPFAM" id="SSF47336">
    <property type="entry name" value="ACP-like"/>
    <property type="match status" value="2"/>
</dbReference>
<dbReference type="Pfam" id="PF07993">
    <property type="entry name" value="NAD_binding_4"/>
    <property type="match status" value="1"/>
</dbReference>
<dbReference type="InterPro" id="IPR036736">
    <property type="entry name" value="ACP-like_sf"/>
</dbReference>
<dbReference type="Pfam" id="PF00501">
    <property type="entry name" value="AMP-binding"/>
    <property type="match status" value="1"/>
</dbReference>
<feature type="compositionally biased region" description="Polar residues" evidence="10">
    <location>
        <begin position="2523"/>
        <end position="2534"/>
    </location>
</feature>
<dbReference type="Pfam" id="PF14765">
    <property type="entry name" value="PS-DH"/>
    <property type="match status" value="1"/>
</dbReference>
<sequence>MAPKSTINEPIAVIGIGCRFPGASSLHKLQEALSAPSDLSQTIPDDRFHVDGFYHPNAQHHASTNVRKSYFLDVNVRKFDHNFFNITAVEAAAMDPQQRLLLETVYEALENASVSDKQLKGSDTGVYVGLMCGDYENILMRDIDCAPRYQATGVGRSIMANRISYTWDLHGPSMTIDTACSSSLVALHQAVQALRLGKSRLAIVGGSNLLLGPEWYITESNLNMLSPNGISRMWDAGADGYARGEGVAAVILKRLSDAVADGDFIESVIRETGVAQDGRTNGITTPSAGAQANLIRRVYAKAGLDVNREGPQYFEAHGTGTPAGDPIEAEAIHAVFGGARASDEPNAPPLYVGSVKTIIGHTEGTAGLAGLIKATLALQQRTVFPNKHFHKLNPKIEPFYKGLEIPTSPLPWPKTPDGQPRRASVNSFGFGGTNAHVILESFDNVPRMHQTAGGQEPQESFIPFVLSAKCESSLAKNIQNHVDWISQHKSLHVHDLALAACRKSLFGYKIAVPATNIEDLCSGLLERLENRNWAKPNGNTSPKRLLGIFTGQGAQYAGMMSGLLQASPWALGRALELEKTLMDLLPAHDRPQDSLVGQLLSSASGKDSSSAAAAAAAAANVMRAELSQPLCTMIQILLVDILNKAGVTLDAVVGHSSGEIAAAYAAGRLSAATALAVAYYRGINTKLAGGLDGKKGAMSAAPLSYADACLLCSQPRFQGRLSVAASNSPGSTTLSGDQDAVAEAEEELKSRSIKAKRLFVDKAYHSHHMRSCAGAYNANLQRLSGFNKPGKGSTRWFSSVLVRDTTDALLDMSYWVDNMVQPVLFSQASEAACKTLGPLDAIVEIGPHPALRGPVTQTLSNLWPDSDISYVSLIQRGGHDAKSMQMGLAQMLEAGIESLDLHSLHKLLSPVQSLPVRGMPTYSWNHDGEDLWHETRHSRSFRLRQRPVHPLLGSLLPDSSATDMRWRNTLLESELPWIAGHKIQGQMVFPAAGYLCAAVEAARELVGQDEDIKTIDLGDFEIIQALIIPADGFGVESICTLTDVRRFGKAKLQAAFSLYSAFGDRLSLMAKGTVEVHLASPAAESNELSTMPLESHLEFDPLMRSICKERLYAAWEELGYGYTGPFRAIHGASRRLGAAKGQILPADCGGIAIHPATLDAAIQTVLLAYCHPDDGRLWSVHVPRRIKMFSLNVGTALAVAGGKQSFHFISALPDKGQMGLCGDADLLTHDGRPLAQIIGVDCVSLSPSNADNDARLFFTTQWAPASPDATAVCWDGRAAEADHQLALDLERLSFFYMRQLDKDIPPDHPQRTQGAWRRYFGFVEHVTKLVERGVHPYIDKSWMQDTPEIKAVIEARHPDSLDRRLAEAVGENVSQVVRDGHTMLEHLLEDGLLDDYYHHGTTNKSHIQYLARVVGQLSHRYPGMNILEVGAGTGSATKSIFNQVGDKFASYTYTDISVGFFEKAREVFGKHVDKMVFTTLDLEKDILDQGYKAHSYDLVVASLVLHATSNLKDTLSNVRRLLRPGGFLVINEITDKDAARLGFVFGTLPQWWIGEAEGRTLSPCIGPMEWGSLLQRAGFSHIDSITPDFDLPAFPNSIICTQAVDHRALVLRNPLSNSTVLPRLLVVGGSTTATVGLVGRLVQGLSPHYHDIFHISSLSALDRDRHLGATVLSLADLDRPTFDRIDDETMSALIDVLESCSTILWITHNAKDAVPAAYMSLGFFRTVLWEMPDTRLRTIDFVDGSEPESSVIAASLLEFELAKRWSTEPQEHSLLWSDERELVYRHGRFEIPRLVSNDAIDARYNASRRAIYHSQDSKQLLRLSSSGGWLEEDTGSPYLAATAAKSKQSGRVKVRVDFSTGFRVPGVTCQGLWNAFIVVVGVAKGKRRVLAVTNHCGKTVWPSAGSVLDISDDAYRDGPVLLTQIAGVMQATYLLAQVPQGGRLLLHEPSDELAAARKEFTFIDPSWPVRTVRARLGQNIDYFADATTCQNDHETCAKIITPCLPATTTVINTAPLLSPEAFQAPEKSGRDVVFPCSAAAAGPPSAQLLSAYRLARTLSVTTLEVLSLDDFGSQPMDVRRKIIQWKGTKAPLVRISPTCRLVTLRPDRTYWFAGLTSDLGLSLCEWMIDRGARYLVLSSRNPKVDSKWIDKMHRDTGAAVKVISADVADDGSLAKAYSDIKNSMPALAGVVHGAMVLDDKPVRSLDAKSMARVAGPKVHGSNNLHRLLGREKTSLDFFVLFSSISTVLGSYGQANYSASNSYMRSLALQRRQDGKPASVLNLGLVIGIGYASSNLSQSEKERFRSNGFKWISEVDLHHAFAEAVLASPAGSGVDHEITIGVDRFAAEAPSKPFWTDNPRLSHLLTYGTTTRENLKSDTACSKLTPREMLATVSSMADARLIIKDSFLLKLQSMLRLSASQMEEESAILNSATDQLGFDSLIAVEVRSWFHKTFGVSMSTLEILSGVTINGIITNACLKVKADLAITTHAASHPASEQGEDSHSTVSQTTSSPSRSSGKASPRTACSTPTVSPSDLMSAETAENFKESVPREILQRSGPLSFGQEMFWFIQTLMSDASTLNNTVVYRLSGKLNVQKLSKAVEAVANRHESLRTGIEMDGQGIAKQVVFVQPQLHLEAFELPEGRLACTIRGLEEHKYDVENGKSVRIIVASTSSTEHHLLIGFHHINMDGISLQVLLSELDCAYRGDPLNGSPLQFVDFSRRQQDALEKGEWDCHLEFWRNRLADPPAQLPILPLPNAAKLRCPLVEYRTTEVEARLEPFTVRMVHERCRQLRVTPFCFYLGVFRVLLARLANIKDFCIGIADANRLDGDMLDAVGMYLNLLPLRFRTSGGETFEEISQNTKDTIRESLEHSAVPFGVLLSELGVPRSADHSPIFQAFVDYRQGAKEKQSLGDCELEVCHYQGAKTAYDVSLDIIDSGELPTAVRLAVQDSLYSREDGKLLLGAFVHLVKLLAATATTEEEDHRVSIEDLPIFPADVVQDAVQLGRGRSKDPTWPGTLLDRVAEVSSCRSHEVAIVDTEDGRELSYGELWSQALAVAAGISQLGIAAGSIIGVLQEPGADWIVSLLAIWRVGCVYMPFDAATPMSRIAINCAHASPQLVLVDEAFVTTASTLEKPLLNVSSIPRADKPPGPRTTLSFPETTRRPTDPAAVLYTSGSTGTPKGIVLSHENLVHEVEFSSASYDFGVERVLCQSALGFDMSLTQIFSALAFGGSLHMLPRSQRGDALAITKRILDSGITLTGATPSEYMSWISFGGADLARSNWRRAVCGGEPVTTSLLRAFDSIGRPELRLFNAYGPTETTCSATRTELDYRRPWGDNRPTTAARAAPNCSVCIVDANLGPLPVGMPGEVLIGGAKVALGYLGSSELTATRFIPHASVHEDFAARGWTSVHRTGDVGRLLPDGALVLQGRVDGDTRVKLRGNRVDLVDVEEAMLQAGQGQLLQVFACLYCPDLASDGAALAHPESAVLAALVVVDPCQCHLSAADREELFADLLKRVSLPRAQKPTVVKAVESLPTTVSGKVDRKAAAKLLPKLVGSPPAVLGGEQDEELSETESQLREIWLQTLPAGCYAQVRGSSDFFHSGGDSLLLVALQRKIKQAFGIHVPLVDMFDSSTLKEMSLLIDQKSADEAPIDWHLETEPSLNLKKTDLGKTELDLVTVPNGGPAVVVLTGATGLLGRALLQAFISDARISTIHCIAVRRTDALASFLSSNKVQVHAGDLSLSRLGLSPAAARRIFSEAHVVVHNGADVSHLKSYRTIKPANVGSTAQLIQMSLDRGRLLPLHFVSTAGVSLYSGLEEFPEVSAAAFPPPADNKSDGYTASKWVSERLLEKCHEIVGLPVWIHRPSNIHRVHDPQFDLFQNLLRFSAALQAIPVFPSLQGHLNLVEAVDVAQEILGDVFADQGDKVNYRHRIGARNLSMDGLADFIRSDPSSDVKVMDVDTWRGLAEAQGLPKTVSEWFGKVARGSPVSTENNCAKTAAASPSRPKRKCNQASAGSKAVQCPRRPAGQNQQGSNRTWKGASHRPASGREGASAATYRTISLTHVDAHSDLLDRDAMGGFFVVQQQHQEQHQERQQQDSDGDDERRRARAVWDAGGAPFDRWGAITSRT</sequence>
<dbReference type="GO" id="GO:0006633">
    <property type="term" value="P:fatty acid biosynthetic process"/>
    <property type="evidence" value="ECO:0007669"/>
    <property type="project" value="InterPro"/>
</dbReference>
<reference evidence="14 15" key="1">
    <citation type="journal article" date="2019" name="Mol. Biol. Evol.">
        <title>Blast fungal genomes show frequent chromosomal changes, gene gains and losses, and effector gene turnover.</title>
        <authorList>
            <person name="Gomez Luciano L.B."/>
            <person name="Jason Tsai I."/>
            <person name="Chuma I."/>
            <person name="Tosa Y."/>
            <person name="Chen Y.H."/>
            <person name="Li J.Y."/>
            <person name="Li M.Y."/>
            <person name="Jade Lu M.Y."/>
            <person name="Nakayashiki H."/>
            <person name="Li W.H."/>
        </authorList>
    </citation>
    <scope>NUCLEOTIDE SEQUENCE [LARGE SCALE GENOMIC DNA]</scope>
    <source>
        <strain evidence="14">MZ5-1-6</strain>
    </source>
</reference>
<dbReference type="InterPro" id="IPR050091">
    <property type="entry name" value="PKS_NRPS_Biosynth_Enz"/>
</dbReference>
<dbReference type="SMART" id="SM00826">
    <property type="entry name" value="PKS_DH"/>
    <property type="match status" value="1"/>
</dbReference>
<feature type="region of interest" description="Disordered" evidence="10">
    <location>
        <begin position="4082"/>
        <end position="4126"/>
    </location>
</feature>
<evidence type="ECO:0000259" key="12">
    <source>
        <dbReference type="PROSITE" id="PS52004"/>
    </source>
</evidence>
<evidence type="ECO:0008006" key="16">
    <source>
        <dbReference type="Google" id="ProtNLM"/>
    </source>
</evidence>
<dbReference type="PROSITE" id="PS52004">
    <property type="entry name" value="KS3_2"/>
    <property type="match status" value="1"/>
</dbReference>
<dbReference type="Pfam" id="PF16197">
    <property type="entry name" value="KAsynt_C_assoc"/>
    <property type="match status" value="1"/>
</dbReference>
<dbReference type="InterPro" id="IPR049551">
    <property type="entry name" value="PKS_DH_C"/>
</dbReference>
<feature type="domain" description="Ketosynthase family 3 (KS3)" evidence="12">
    <location>
        <begin position="8"/>
        <end position="441"/>
    </location>
</feature>
<dbReference type="InterPro" id="IPR013217">
    <property type="entry name" value="Methyltransf_12"/>
</dbReference>
<dbReference type="InterPro" id="IPR013968">
    <property type="entry name" value="PKS_KR"/>
</dbReference>
<dbReference type="InterPro" id="IPR018201">
    <property type="entry name" value="Ketoacyl_synth_AS"/>
</dbReference>
<dbReference type="InterPro" id="IPR020806">
    <property type="entry name" value="PKS_PP-bd"/>
</dbReference>
<dbReference type="SUPFAM" id="SSF52777">
    <property type="entry name" value="CoA-dependent acyltransferases"/>
    <property type="match status" value="2"/>
</dbReference>
<dbReference type="InterPro" id="IPR016039">
    <property type="entry name" value="Thiolase-like"/>
</dbReference>
<dbReference type="SUPFAM" id="SSF55048">
    <property type="entry name" value="Probable ACP-binding domain of malonyl-CoA ACP transacylase"/>
    <property type="match status" value="1"/>
</dbReference>